<dbReference type="Proteomes" id="UP000030745">
    <property type="component" value="Unassembled WGS sequence"/>
</dbReference>
<keyword evidence="3" id="KW-1185">Reference proteome</keyword>
<dbReference type="OrthoDB" id="27483at2759"/>
<dbReference type="VEuPathDB" id="FungiDB:SPRG_02902"/>
<dbReference type="OMA" id="SETNACC"/>
<reference evidence="2 3" key="1">
    <citation type="journal article" date="2013" name="PLoS Genet.">
        <title>Distinctive expansion of potential virulence genes in the genome of the oomycete fish pathogen Saprolegnia parasitica.</title>
        <authorList>
            <person name="Jiang R.H."/>
            <person name="de Bruijn I."/>
            <person name="Haas B.J."/>
            <person name="Belmonte R."/>
            <person name="Lobach L."/>
            <person name="Christie J."/>
            <person name="van den Ackerveken G."/>
            <person name="Bottin A."/>
            <person name="Bulone V."/>
            <person name="Diaz-Moreno S.M."/>
            <person name="Dumas B."/>
            <person name="Fan L."/>
            <person name="Gaulin E."/>
            <person name="Govers F."/>
            <person name="Grenville-Briggs L.J."/>
            <person name="Horner N.R."/>
            <person name="Levin J.Z."/>
            <person name="Mammella M."/>
            <person name="Meijer H.J."/>
            <person name="Morris P."/>
            <person name="Nusbaum C."/>
            <person name="Oome S."/>
            <person name="Phillips A.J."/>
            <person name="van Rooyen D."/>
            <person name="Rzeszutek E."/>
            <person name="Saraiva M."/>
            <person name="Secombes C.J."/>
            <person name="Seidl M.F."/>
            <person name="Snel B."/>
            <person name="Stassen J.H."/>
            <person name="Sykes S."/>
            <person name="Tripathy S."/>
            <person name="van den Berg H."/>
            <person name="Vega-Arreguin J.C."/>
            <person name="Wawra S."/>
            <person name="Young S.K."/>
            <person name="Zeng Q."/>
            <person name="Dieguez-Uribeondo J."/>
            <person name="Russ C."/>
            <person name="Tyler B.M."/>
            <person name="van West P."/>
        </authorList>
    </citation>
    <scope>NUCLEOTIDE SEQUENCE [LARGE SCALE GENOMIC DNA]</scope>
    <source>
        <strain evidence="2 3">CBS 223.65</strain>
    </source>
</reference>
<protein>
    <submittedName>
        <fullName evidence="2">Uncharacterized protein</fullName>
    </submittedName>
</protein>
<dbReference type="GeneID" id="24125441"/>
<accession>A0A067CT39</accession>
<organism evidence="2 3">
    <name type="scientific">Saprolegnia parasitica (strain CBS 223.65)</name>
    <dbReference type="NCBI Taxonomy" id="695850"/>
    <lineage>
        <taxon>Eukaryota</taxon>
        <taxon>Sar</taxon>
        <taxon>Stramenopiles</taxon>
        <taxon>Oomycota</taxon>
        <taxon>Saprolegniomycetes</taxon>
        <taxon>Saprolegniales</taxon>
        <taxon>Saprolegniaceae</taxon>
        <taxon>Saprolegnia</taxon>
    </lineage>
</organism>
<sequence>MQNPAVATYEAAYKLLKEPSAFATTHALPHPAPLLFRLTGMDEPLAWPLSAAQAAQIAALYPAKIISASDIPFEERYMDGQDDMLAAMNWAYFEPLAPSSTAYTVLSHMVVDDVGDADSFRLQPSNDDDINATTFGVLIVLLPSAHTGGVITLAHAGQLKTFGDDVSLIETPFTAAFLSTTITSAPITSGRRVALVYRLCYDDVGDEPMRMTPPAQDAAIAAFQALGHSTSQEVQRLGLELDEPESTLTFAALTLCELGFVNVLLAAGNFDVGLATLSRNRTCDVVAFEPHPACNIPDAVVQSVIGHTLQGFLHLPLRTHVGFQSPSDVLVFWPRRHRVCFADIADLWAFLERRLERGDDDDDGAFLGAMPLTGAHGSSLIKVERGRMHWLQQQTRNLACFEKLHQLVMAIEDVQVSTALLYAIATSGELFLTSVALVVHGLLSKHGWGLLESAMLELVRRWIKRQPHATLQLLTSLAGLDDDEAAVCPPLSQPFEAELFKRCYDVVLTAPDLDIGDFDWCYHGPTFAKGLFLLDHYVTTIVPQLQDANYASQRLPLILVPAIDAFLFDFPSVVDVLSSSTVLDPLIDIAVGLASAVRCQPELPLPPAVMDRIVMALQSPMTVSGMAKLANDHANVAAAVLVLASRSQRLDAALFETLVVLYDLALLPIAASIASQLADDALFGHLVTAYIRASVPALVDRFKLLDSLQRSGHINNQATVTPGALLFLDVVQLLQSFAPDAIVPFATRYLALLPKTLDTIHDRLVPVLMRLDGDSCVHALLVTATIDRFAAVSALPYVTNFAMPRPVELHPEHCLQCTLVHWFLAQADEAMLQYPVGEGDMCPSVARIVAEASQLRFVVGDGAYIPNVLHLEKVRKPSQVSEDERMMAMHAHVAAFVETLTRQKRGTDDEASTKPTAPPAKRVRRS</sequence>
<dbReference type="AlphaFoldDB" id="A0A067CT39"/>
<evidence type="ECO:0000256" key="1">
    <source>
        <dbReference type="SAM" id="MobiDB-lite"/>
    </source>
</evidence>
<evidence type="ECO:0000313" key="2">
    <source>
        <dbReference type="EMBL" id="KDO32425.1"/>
    </source>
</evidence>
<name>A0A067CT39_SAPPC</name>
<gene>
    <name evidence="2" type="ORF">SPRG_02902</name>
</gene>
<dbReference type="RefSeq" id="XP_012196879.1">
    <property type="nucleotide sequence ID" value="XM_012341489.1"/>
</dbReference>
<dbReference type="EMBL" id="KK583195">
    <property type="protein sequence ID" value="KDO32425.1"/>
    <property type="molecule type" value="Genomic_DNA"/>
</dbReference>
<dbReference type="KEGG" id="spar:SPRG_02902"/>
<feature type="region of interest" description="Disordered" evidence="1">
    <location>
        <begin position="901"/>
        <end position="926"/>
    </location>
</feature>
<evidence type="ECO:0000313" key="3">
    <source>
        <dbReference type="Proteomes" id="UP000030745"/>
    </source>
</evidence>
<proteinExistence type="predicted"/>